<dbReference type="Proteomes" id="UP000803844">
    <property type="component" value="Unassembled WGS sequence"/>
</dbReference>
<proteinExistence type="predicted"/>
<evidence type="ECO:0000313" key="2">
    <source>
        <dbReference type="EMBL" id="KAF3759964.1"/>
    </source>
</evidence>
<evidence type="ECO:0000256" key="1">
    <source>
        <dbReference type="SAM" id="SignalP"/>
    </source>
</evidence>
<name>A0A9P5CH29_CRYP1</name>
<gene>
    <name evidence="2" type="ORF">M406DRAFT_335175</name>
</gene>
<protein>
    <recommendedName>
        <fullName evidence="4">Cyanovirin-N domain-containing protein</fullName>
    </recommendedName>
</protein>
<dbReference type="EMBL" id="MU032354">
    <property type="protein sequence ID" value="KAF3759964.1"/>
    <property type="molecule type" value="Genomic_DNA"/>
</dbReference>
<comment type="caution">
    <text evidence="2">The sequence shown here is derived from an EMBL/GenBank/DDBJ whole genome shotgun (WGS) entry which is preliminary data.</text>
</comment>
<feature type="signal peptide" evidence="1">
    <location>
        <begin position="1"/>
        <end position="24"/>
    </location>
</feature>
<dbReference type="RefSeq" id="XP_040770943.1">
    <property type="nucleotide sequence ID" value="XM_040921000.1"/>
</dbReference>
<evidence type="ECO:0008006" key="4">
    <source>
        <dbReference type="Google" id="ProtNLM"/>
    </source>
</evidence>
<keyword evidence="1" id="KW-0732">Signal</keyword>
<accession>A0A9P5CH29</accession>
<dbReference type="OrthoDB" id="2947935at2759"/>
<dbReference type="AlphaFoldDB" id="A0A9P5CH29"/>
<sequence>MLFSSSLAFLTLAPLFLCVPTVLATSGFSSTCANYYLGNGVSDGTGELFIEAWCHGGLMYDGTPYSGKCSRLSLAECFKSVGSKFFVMSLTFTGAGARMHQANKGVQDDGELEPLDQDTDLYHRDIATGCDIESCAIRGDAWDGPIMTCYCQGSSGQWTLASIDLVLLKGGAWRMASAAREQLRDGGPEIIQ</sequence>
<organism evidence="2 3">
    <name type="scientific">Cryphonectria parasitica (strain ATCC 38755 / EP155)</name>
    <dbReference type="NCBI Taxonomy" id="660469"/>
    <lineage>
        <taxon>Eukaryota</taxon>
        <taxon>Fungi</taxon>
        <taxon>Dikarya</taxon>
        <taxon>Ascomycota</taxon>
        <taxon>Pezizomycotina</taxon>
        <taxon>Sordariomycetes</taxon>
        <taxon>Sordariomycetidae</taxon>
        <taxon>Diaporthales</taxon>
        <taxon>Cryphonectriaceae</taxon>
        <taxon>Cryphonectria-Endothia species complex</taxon>
        <taxon>Cryphonectria</taxon>
    </lineage>
</organism>
<keyword evidence="3" id="KW-1185">Reference proteome</keyword>
<evidence type="ECO:0000313" key="3">
    <source>
        <dbReference type="Proteomes" id="UP000803844"/>
    </source>
</evidence>
<dbReference type="GeneID" id="63838129"/>
<feature type="chain" id="PRO_5040449395" description="Cyanovirin-N domain-containing protein" evidence="1">
    <location>
        <begin position="25"/>
        <end position="192"/>
    </location>
</feature>
<reference evidence="2" key="1">
    <citation type="journal article" date="2020" name="Phytopathology">
        <title>Genome sequence of the chestnut blight fungus Cryphonectria parasitica EP155: A fundamental resource for an archetypical invasive plant pathogen.</title>
        <authorList>
            <person name="Crouch J.A."/>
            <person name="Dawe A."/>
            <person name="Aerts A."/>
            <person name="Barry K."/>
            <person name="Churchill A.C.L."/>
            <person name="Grimwood J."/>
            <person name="Hillman B."/>
            <person name="Milgroom M.G."/>
            <person name="Pangilinan J."/>
            <person name="Smith M."/>
            <person name="Salamov A."/>
            <person name="Schmutz J."/>
            <person name="Yadav J."/>
            <person name="Grigoriev I.V."/>
            <person name="Nuss D."/>
        </authorList>
    </citation>
    <scope>NUCLEOTIDE SEQUENCE</scope>
    <source>
        <strain evidence="2">EP155</strain>
    </source>
</reference>